<name>A0ABP3AX23_9LIST</name>
<evidence type="ECO:0000259" key="2">
    <source>
        <dbReference type="Pfam" id="PF13807"/>
    </source>
</evidence>
<dbReference type="PANTHER" id="PTHR32309">
    <property type="entry name" value="TYROSINE-PROTEIN KINASE"/>
    <property type="match status" value="1"/>
</dbReference>
<dbReference type="EMBL" id="AODF01000020">
    <property type="protein sequence ID" value="EUJ30951.1"/>
    <property type="molecule type" value="Genomic_DNA"/>
</dbReference>
<feature type="domain" description="Tyrosine-protein kinase G-rich" evidence="2">
    <location>
        <begin position="106"/>
        <end position="159"/>
    </location>
</feature>
<evidence type="ECO:0000256" key="1">
    <source>
        <dbReference type="SAM" id="Phobius"/>
    </source>
</evidence>
<keyword evidence="4" id="KW-1185">Reference proteome</keyword>
<sequence length="202" mass="22743">MPRLFIKKNTQILVNQSDRTPKSSSVDSQTVQADLQLVNTYSTIITSPRILNKVQQNIGGKYNIQELAEMIQVKNTANSQVIDISVQNPDPKVAAEITNATARMFKQEIPNIMKINNVTTLSEAQFTGTEAPVKPQKALMMILAFFIGVLFAFCFVFIKLLLDRTFTSKEEVEEFLGLHVLGEVSVFQDGDPFRIKMQKENE</sequence>
<gene>
    <name evidence="3" type="ORF">MFLO_09657</name>
</gene>
<dbReference type="InterPro" id="IPR050445">
    <property type="entry name" value="Bact_polysacc_biosynth/exp"/>
</dbReference>
<dbReference type="RefSeq" id="WP_241433595.1">
    <property type="nucleotide sequence ID" value="NZ_AODF01000020.1"/>
</dbReference>
<protein>
    <submittedName>
        <fullName evidence="3">Lipopolysaccharide biosynthesis protein</fullName>
    </submittedName>
</protein>
<comment type="caution">
    <text evidence="3">The sequence shown here is derived from an EMBL/GenBank/DDBJ whole genome shotgun (WGS) entry which is preliminary data.</text>
</comment>
<evidence type="ECO:0000313" key="3">
    <source>
        <dbReference type="EMBL" id="EUJ30951.1"/>
    </source>
</evidence>
<organism evidence="3 4">
    <name type="scientific">Listeria floridensis FSL S10-1187</name>
    <dbReference type="NCBI Taxonomy" id="1265817"/>
    <lineage>
        <taxon>Bacteria</taxon>
        <taxon>Bacillati</taxon>
        <taxon>Bacillota</taxon>
        <taxon>Bacilli</taxon>
        <taxon>Bacillales</taxon>
        <taxon>Listeriaceae</taxon>
        <taxon>Listeria</taxon>
    </lineage>
</organism>
<accession>A0ABP3AX23</accession>
<dbReference type="PANTHER" id="PTHR32309:SF13">
    <property type="entry name" value="FERRIC ENTEROBACTIN TRANSPORT PROTEIN FEPE"/>
    <property type="match status" value="1"/>
</dbReference>
<proteinExistence type="predicted"/>
<reference evidence="3 4" key="1">
    <citation type="journal article" date="2014" name="Int. J. Syst. Evol. Microbiol.">
        <title>Listeria floridensis sp. nov., Listeria aquatica sp. nov., Listeria cornellensis sp. nov., Listeria riparia sp. nov. and Listeria grandensis sp. nov., from agricultural and natural environments.</title>
        <authorList>
            <person name="den Bakker H.C."/>
            <person name="Warchocki S."/>
            <person name="Wright E.M."/>
            <person name="Allred A.F."/>
            <person name="Ahlstrom C."/>
            <person name="Manuel C.S."/>
            <person name="Stasiewicz M.J."/>
            <person name="Burrell A."/>
            <person name="Roof S."/>
            <person name="Strawn L."/>
            <person name="Fortes E.D."/>
            <person name="Nightingale K.K."/>
            <person name="Kephart D."/>
            <person name="Wiedmann M."/>
        </authorList>
    </citation>
    <scope>NUCLEOTIDE SEQUENCE [LARGE SCALE GENOMIC DNA]</scope>
    <source>
        <strain evidence="3 4">FSL S10-1187</strain>
    </source>
</reference>
<dbReference type="InterPro" id="IPR032807">
    <property type="entry name" value="GNVR"/>
</dbReference>
<dbReference type="Pfam" id="PF13807">
    <property type="entry name" value="GNVR"/>
    <property type="match status" value="1"/>
</dbReference>
<keyword evidence="1" id="KW-0472">Membrane</keyword>
<keyword evidence="1" id="KW-0812">Transmembrane</keyword>
<evidence type="ECO:0000313" key="4">
    <source>
        <dbReference type="Proteomes" id="UP000019249"/>
    </source>
</evidence>
<feature type="transmembrane region" description="Helical" evidence="1">
    <location>
        <begin position="138"/>
        <end position="162"/>
    </location>
</feature>
<dbReference type="Proteomes" id="UP000019249">
    <property type="component" value="Unassembled WGS sequence"/>
</dbReference>
<keyword evidence="1" id="KW-1133">Transmembrane helix</keyword>